<name>A0A928Z8N1_9CYAN</name>
<dbReference type="Proteomes" id="UP000621799">
    <property type="component" value="Unassembled WGS sequence"/>
</dbReference>
<protein>
    <submittedName>
        <fullName evidence="2">SMI1/KNR4 family protein</fullName>
    </submittedName>
</protein>
<dbReference type="AlphaFoldDB" id="A0A928Z8N1"/>
<reference evidence="2" key="1">
    <citation type="submission" date="2020-10" db="EMBL/GenBank/DDBJ databases">
        <authorList>
            <person name="Castelo-Branco R."/>
            <person name="Eusebio N."/>
            <person name="Adriana R."/>
            <person name="Vieira A."/>
            <person name="Brugerolle De Fraissinette N."/>
            <person name="Rezende De Castro R."/>
            <person name="Schneider M.P."/>
            <person name="Vasconcelos V."/>
            <person name="Leao P.N."/>
        </authorList>
    </citation>
    <scope>NUCLEOTIDE SEQUENCE</scope>
    <source>
        <strain evidence="2">LEGE 11467</strain>
    </source>
</reference>
<feature type="domain" description="Knr4/Smi1-like" evidence="1">
    <location>
        <begin position="30"/>
        <end position="170"/>
    </location>
</feature>
<keyword evidence="3" id="KW-1185">Reference proteome</keyword>
<evidence type="ECO:0000313" key="2">
    <source>
        <dbReference type="EMBL" id="MBE9040749.1"/>
    </source>
</evidence>
<dbReference type="RefSeq" id="WP_264320993.1">
    <property type="nucleotide sequence ID" value="NZ_JADEXN010000114.1"/>
</dbReference>
<comment type="caution">
    <text evidence="2">The sequence shown here is derived from an EMBL/GenBank/DDBJ whole genome shotgun (WGS) entry which is preliminary data.</text>
</comment>
<gene>
    <name evidence="2" type="ORF">IQ235_08150</name>
</gene>
<dbReference type="Pfam" id="PF09346">
    <property type="entry name" value="SMI1_KNR4"/>
    <property type="match status" value="1"/>
</dbReference>
<sequence>MNHFSEKMNSLGYDNLVHQEKEFTKGKMFKLEEILQAKLPTQYRQFLLDYGGCAIAIEEYVVVDYIEKNPRDGDECLVEVFFGIPLDTASDKQKLYDLFGEYYGYLGIIPSNLLPIATSCGNIICISFQGTNKGKVYLWEHEEEEMTAAGEPCTYSNVYLISHSFKEFIKSLKIQTEEEFLESL</sequence>
<proteinExistence type="predicted"/>
<dbReference type="SUPFAM" id="SSF160631">
    <property type="entry name" value="SMI1/KNR4-like"/>
    <property type="match status" value="1"/>
</dbReference>
<organism evidence="2 3">
    <name type="scientific">Zarconia navalis LEGE 11467</name>
    <dbReference type="NCBI Taxonomy" id="1828826"/>
    <lineage>
        <taxon>Bacteria</taxon>
        <taxon>Bacillati</taxon>
        <taxon>Cyanobacteriota</taxon>
        <taxon>Cyanophyceae</taxon>
        <taxon>Oscillatoriophycideae</taxon>
        <taxon>Oscillatoriales</taxon>
        <taxon>Oscillatoriales incertae sedis</taxon>
        <taxon>Zarconia</taxon>
        <taxon>Zarconia navalis</taxon>
    </lineage>
</organism>
<dbReference type="InterPro" id="IPR037883">
    <property type="entry name" value="Knr4/Smi1-like_sf"/>
</dbReference>
<evidence type="ECO:0000259" key="1">
    <source>
        <dbReference type="Pfam" id="PF09346"/>
    </source>
</evidence>
<dbReference type="Gene3D" id="3.40.1580.10">
    <property type="entry name" value="SMI1/KNR4-like"/>
    <property type="match status" value="1"/>
</dbReference>
<dbReference type="EMBL" id="JADEXN010000114">
    <property type="protein sequence ID" value="MBE9040749.1"/>
    <property type="molecule type" value="Genomic_DNA"/>
</dbReference>
<evidence type="ECO:0000313" key="3">
    <source>
        <dbReference type="Proteomes" id="UP000621799"/>
    </source>
</evidence>
<dbReference type="InterPro" id="IPR018958">
    <property type="entry name" value="Knr4/Smi1-like_dom"/>
</dbReference>
<accession>A0A928Z8N1</accession>